<dbReference type="EMBL" id="MLJW01000769">
    <property type="protein sequence ID" value="OIQ82767.1"/>
    <property type="molecule type" value="Genomic_DNA"/>
</dbReference>
<dbReference type="InterPro" id="IPR001647">
    <property type="entry name" value="HTH_TetR"/>
</dbReference>
<evidence type="ECO:0000256" key="2">
    <source>
        <dbReference type="ARBA" id="ARBA00023125"/>
    </source>
</evidence>
<dbReference type="SUPFAM" id="SSF48498">
    <property type="entry name" value="Tetracyclin repressor-like, C-terminal domain"/>
    <property type="match status" value="1"/>
</dbReference>
<dbReference type="AlphaFoldDB" id="A0A1J5QSB1"/>
<protein>
    <submittedName>
        <fullName evidence="5">HTH-type transcriptional repressor ComR</fullName>
    </submittedName>
</protein>
<keyword evidence="2" id="KW-0238">DNA-binding</keyword>
<sequence>MEVFWSHGYEGASMAALTDAMGINKPSLYGAFGSKEELFRKAVQKYRAGPVAYIAESMNEPTARGVVEKLLTESAELLTNMHNPRGCLIIQGALTCGQGATLIQQELAAHRHAYEEALNKRFELAKAQRDLPQDTNPAELAKYVATIHQGMSVQATSGATKEELLGVVHLVLKNWPVGP</sequence>
<evidence type="ECO:0000256" key="3">
    <source>
        <dbReference type="ARBA" id="ARBA00023163"/>
    </source>
</evidence>
<name>A0A1J5QSB1_9ZZZZ</name>
<dbReference type="PROSITE" id="PS50977">
    <property type="entry name" value="HTH_TETR_2"/>
    <property type="match status" value="1"/>
</dbReference>
<dbReference type="InterPro" id="IPR009057">
    <property type="entry name" value="Homeodomain-like_sf"/>
</dbReference>
<dbReference type="Gene3D" id="1.10.357.10">
    <property type="entry name" value="Tetracycline Repressor, domain 2"/>
    <property type="match status" value="1"/>
</dbReference>
<dbReference type="Pfam" id="PF16925">
    <property type="entry name" value="TetR_C_13"/>
    <property type="match status" value="1"/>
</dbReference>
<dbReference type="InterPro" id="IPR023772">
    <property type="entry name" value="DNA-bd_HTH_TetR-type_CS"/>
</dbReference>
<keyword evidence="1" id="KW-0805">Transcription regulation</keyword>
<comment type="caution">
    <text evidence="5">The sequence shown here is derived from an EMBL/GenBank/DDBJ whole genome shotgun (WGS) entry which is preliminary data.</text>
</comment>
<dbReference type="InterPro" id="IPR036271">
    <property type="entry name" value="Tet_transcr_reg_TetR-rel_C_sf"/>
</dbReference>
<dbReference type="PROSITE" id="PS01081">
    <property type="entry name" value="HTH_TETR_1"/>
    <property type="match status" value="1"/>
</dbReference>
<dbReference type="PANTHER" id="PTHR47506:SF1">
    <property type="entry name" value="HTH-TYPE TRANSCRIPTIONAL REGULATOR YJDC"/>
    <property type="match status" value="1"/>
</dbReference>
<evidence type="ECO:0000313" key="5">
    <source>
        <dbReference type="EMBL" id="OIQ82767.1"/>
    </source>
</evidence>
<dbReference type="GO" id="GO:0003677">
    <property type="term" value="F:DNA binding"/>
    <property type="evidence" value="ECO:0007669"/>
    <property type="project" value="UniProtKB-KW"/>
</dbReference>
<accession>A0A1J5QSB1</accession>
<dbReference type="Pfam" id="PF00440">
    <property type="entry name" value="TetR_N"/>
    <property type="match status" value="1"/>
</dbReference>
<organism evidence="5">
    <name type="scientific">mine drainage metagenome</name>
    <dbReference type="NCBI Taxonomy" id="410659"/>
    <lineage>
        <taxon>unclassified sequences</taxon>
        <taxon>metagenomes</taxon>
        <taxon>ecological metagenomes</taxon>
    </lineage>
</organism>
<gene>
    <name evidence="5" type="primary">comR_8</name>
    <name evidence="5" type="ORF">GALL_354510</name>
</gene>
<dbReference type="InterPro" id="IPR011075">
    <property type="entry name" value="TetR_C"/>
</dbReference>
<evidence type="ECO:0000259" key="4">
    <source>
        <dbReference type="PROSITE" id="PS50977"/>
    </source>
</evidence>
<proteinExistence type="predicted"/>
<dbReference type="SUPFAM" id="SSF46689">
    <property type="entry name" value="Homeodomain-like"/>
    <property type="match status" value="1"/>
</dbReference>
<reference evidence="5" key="1">
    <citation type="submission" date="2016-10" db="EMBL/GenBank/DDBJ databases">
        <title>Sequence of Gallionella enrichment culture.</title>
        <authorList>
            <person name="Poehlein A."/>
            <person name="Muehling M."/>
            <person name="Daniel R."/>
        </authorList>
    </citation>
    <scope>NUCLEOTIDE SEQUENCE</scope>
</reference>
<keyword evidence="3" id="KW-0804">Transcription</keyword>
<dbReference type="Gene3D" id="1.10.10.60">
    <property type="entry name" value="Homeodomain-like"/>
    <property type="match status" value="1"/>
</dbReference>
<dbReference type="PANTHER" id="PTHR47506">
    <property type="entry name" value="TRANSCRIPTIONAL REGULATORY PROTEIN"/>
    <property type="match status" value="1"/>
</dbReference>
<evidence type="ECO:0000256" key="1">
    <source>
        <dbReference type="ARBA" id="ARBA00023015"/>
    </source>
</evidence>
<feature type="domain" description="HTH tetR-type" evidence="4">
    <location>
        <begin position="1"/>
        <end position="50"/>
    </location>
</feature>